<proteinExistence type="predicted"/>
<protein>
    <submittedName>
        <fullName evidence="2">Uncharacterized protein</fullName>
    </submittedName>
</protein>
<dbReference type="EMBL" id="LZMT01000009">
    <property type="protein sequence ID" value="OBX65487.1"/>
    <property type="molecule type" value="Genomic_DNA"/>
</dbReference>
<sequence>MSLLKAYQSDVGTLMAQSLLIKKNAVITVVNRLRTREQIRSGAVMGGLLGAWFGVTCYPLGDKLNRL</sequence>
<dbReference type="AlphaFoldDB" id="A0AA91FJV2"/>
<evidence type="ECO:0000313" key="2">
    <source>
        <dbReference type="EMBL" id="OBX65487.1"/>
    </source>
</evidence>
<accession>A0AA91FJV2</accession>
<keyword evidence="1" id="KW-0812">Transmembrane</keyword>
<feature type="transmembrane region" description="Helical" evidence="1">
    <location>
        <begin position="42"/>
        <end position="61"/>
    </location>
</feature>
<comment type="caution">
    <text evidence="2">The sequence shown here is derived from an EMBL/GenBank/DDBJ whole genome shotgun (WGS) entry which is preliminary data.</text>
</comment>
<name>A0AA91FJV2_FAUOS</name>
<organism evidence="2">
    <name type="scientific">Faucicola osloensis</name>
    <name type="common">Moraxella osloensis</name>
    <dbReference type="NCBI Taxonomy" id="34062"/>
    <lineage>
        <taxon>Bacteria</taxon>
        <taxon>Pseudomonadati</taxon>
        <taxon>Pseudomonadota</taxon>
        <taxon>Gammaproteobacteria</taxon>
        <taxon>Moraxellales</taxon>
        <taxon>Moraxellaceae</taxon>
        <taxon>Faucicola</taxon>
    </lineage>
</organism>
<keyword evidence="1" id="KW-0472">Membrane</keyword>
<evidence type="ECO:0000256" key="1">
    <source>
        <dbReference type="SAM" id="Phobius"/>
    </source>
</evidence>
<reference evidence="2" key="1">
    <citation type="submission" date="2016-06" db="EMBL/GenBank/DDBJ databases">
        <title>Draft genome of Moraxella osloensis CCUG 67237.</title>
        <authorList>
            <person name="Salva-Serra F."/>
            <person name="Engstrom-Jakobsson H."/>
            <person name="Thorell K."/>
            <person name="Gonzales-Siles L."/>
            <person name="Karlsson R."/>
            <person name="Boulund F."/>
            <person name="Engstrand L."/>
            <person name="Kristiansson E."/>
            <person name="Moore E."/>
        </authorList>
    </citation>
    <scope>NUCLEOTIDE SEQUENCE [LARGE SCALE GENOMIC DNA]</scope>
    <source>
        <strain evidence="2">CCUG 67237</strain>
    </source>
</reference>
<keyword evidence="1" id="KW-1133">Transmembrane helix</keyword>
<gene>
    <name evidence="2" type="ORF">A9299_08505</name>
</gene>